<evidence type="ECO:0000313" key="2">
    <source>
        <dbReference type="EMBL" id="KAF4711849.1"/>
    </source>
</evidence>
<feature type="region of interest" description="Disordered" evidence="1">
    <location>
        <begin position="23"/>
        <end position="60"/>
    </location>
</feature>
<keyword evidence="3" id="KW-1185">Reference proteome</keyword>
<feature type="non-terminal residue" evidence="2">
    <location>
        <position position="107"/>
    </location>
</feature>
<dbReference type="Proteomes" id="UP000553632">
    <property type="component" value="Unassembled WGS sequence"/>
</dbReference>
<dbReference type="AlphaFoldDB" id="A0A7J6QT86"/>
<accession>A0A7J6QT86</accession>
<comment type="caution">
    <text evidence="2">The sequence shown here is derived from an EMBL/GenBank/DDBJ whole genome shotgun (WGS) entry which is preliminary data.</text>
</comment>
<evidence type="ECO:0000313" key="3">
    <source>
        <dbReference type="Proteomes" id="UP000553632"/>
    </source>
</evidence>
<gene>
    <name evidence="2" type="ORF">FOZ63_018709</name>
</gene>
<protein>
    <submittedName>
        <fullName evidence="2">Uncharacterized protein</fullName>
    </submittedName>
</protein>
<dbReference type="EMBL" id="JABANO010030455">
    <property type="protein sequence ID" value="KAF4711849.1"/>
    <property type="molecule type" value="Genomic_DNA"/>
</dbReference>
<evidence type="ECO:0000256" key="1">
    <source>
        <dbReference type="SAM" id="MobiDB-lite"/>
    </source>
</evidence>
<feature type="compositionally biased region" description="Basic and acidic residues" evidence="1">
    <location>
        <begin position="26"/>
        <end position="40"/>
    </location>
</feature>
<name>A0A7J6QT86_PEROL</name>
<proteinExistence type="predicted"/>
<feature type="non-terminal residue" evidence="2">
    <location>
        <position position="1"/>
    </location>
</feature>
<sequence length="107" mass="11822">WLLASVKSGYLLLPPPDEYYVAKSKRTQETQERDYDKYGEDEGCGFSVEEGSGEDDEEAGLSGKLKAVLNGLTTLRQTGTDDKLIVGAQEAVDRPQWHEFTATRGAH</sequence>
<reference evidence="2 3" key="1">
    <citation type="submission" date="2020-04" db="EMBL/GenBank/DDBJ databases">
        <title>Perkinsus olseni comparative genomics.</title>
        <authorList>
            <person name="Bogema D.R."/>
        </authorList>
    </citation>
    <scope>NUCLEOTIDE SEQUENCE [LARGE SCALE GENOMIC DNA]</scope>
    <source>
        <strain evidence="2 3">ATCC PRA-207</strain>
    </source>
</reference>
<organism evidence="2 3">
    <name type="scientific">Perkinsus olseni</name>
    <name type="common">Perkinsus atlanticus</name>
    <dbReference type="NCBI Taxonomy" id="32597"/>
    <lineage>
        <taxon>Eukaryota</taxon>
        <taxon>Sar</taxon>
        <taxon>Alveolata</taxon>
        <taxon>Perkinsozoa</taxon>
        <taxon>Perkinsea</taxon>
        <taxon>Perkinsida</taxon>
        <taxon>Perkinsidae</taxon>
        <taxon>Perkinsus</taxon>
    </lineage>
</organism>